<name>A0ABR1JBY7_9AGAR</name>
<accession>A0ABR1JBY7</accession>
<dbReference type="InterPro" id="IPR056146">
    <property type="entry name" value="DUF7729"/>
</dbReference>
<keyword evidence="4" id="KW-1185">Reference proteome</keyword>
<sequence>MNPFEECLKVRKEGVEEGLGTPSSSSSSLIQVSSPISSPLTSPQRTDSRRRQPFRLLLHSTRRLFLLLHPKHNRHHRHCLLNASLRLSRDGFRILLYSTLLASDKGTITPTNCYSHTQASPAPPDNSISFPLVHRLRIQARLLPLPTTTTTATSQGVPTIPVTPPVLPTPFLQPTPFPQPWDESGLGLNFSTQGCLDFFQNMTNTAPFRSCRPFSVLSLWSSSFTAPQSNISLLNDILRGTCNPLLDGGLDQFTQNMRWFEREMVKDDVCGKETNEMSDLVVKTRGVFTDWDLLLFVSNLALSTCSSVAFRLRVCLSAMAPRTVYRLNDP</sequence>
<dbReference type="Proteomes" id="UP001498398">
    <property type="component" value="Unassembled WGS sequence"/>
</dbReference>
<evidence type="ECO:0000313" key="3">
    <source>
        <dbReference type="EMBL" id="KAK7453243.1"/>
    </source>
</evidence>
<evidence type="ECO:0000259" key="2">
    <source>
        <dbReference type="Pfam" id="PF24855"/>
    </source>
</evidence>
<organism evidence="3 4">
    <name type="scientific">Marasmiellus scandens</name>
    <dbReference type="NCBI Taxonomy" id="2682957"/>
    <lineage>
        <taxon>Eukaryota</taxon>
        <taxon>Fungi</taxon>
        <taxon>Dikarya</taxon>
        <taxon>Basidiomycota</taxon>
        <taxon>Agaricomycotina</taxon>
        <taxon>Agaricomycetes</taxon>
        <taxon>Agaricomycetidae</taxon>
        <taxon>Agaricales</taxon>
        <taxon>Marasmiineae</taxon>
        <taxon>Omphalotaceae</taxon>
        <taxon>Marasmiellus</taxon>
    </lineage>
</organism>
<evidence type="ECO:0000256" key="1">
    <source>
        <dbReference type="SAM" id="MobiDB-lite"/>
    </source>
</evidence>
<feature type="compositionally biased region" description="Low complexity" evidence="1">
    <location>
        <begin position="22"/>
        <end position="40"/>
    </location>
</feature>
<protein>
    <recommendedName>
        <fullName evidence="2">DUF7729 domain-containing protein</fullName>
    </recommendedName>
</protein>
<gene>
    <name evidence="3" type="ORF">VKT23_011919</name>
</gene>
<comment type="caution">
    <text evidence="3">The sequence shown here is derived from an EMBL/GenBank/DDBJ whole genome shotgun (WGS) entry which is preliminary data.</text>
</comment>
<dbReference type="Pfam" id="PF24855">
    <property type="entry name" value="DUF7729"/>
    <property type="match status" value="1"/>
</dbReference>
<dbReference type="PANTHER" id="PTHR39460">
    <property type="entry name" value="EXPRESSED PROTEIN"/>
    <property type="match status" value="1"/>
</dbReference>
<evidence type="ECO:0000313" key="4">
    <source>
        <dbReference type="Proteomes" id="UP001498398"/>
    </source>
</evidence>
<feature type="domain" description="DUF7729" evidence="2">
    <location>
        <begin position="176"/>
        <end position="294"/>
    </location>
</feature>
<feature type="region of interest" description="Disordered" evidence="1">
    <location>
        <begin position="15"/>
        <end position="52"/>
    </location>
</feature>
<proteinExistence type="predicted"/>
<dbReference type="EMBL" id="JBANRG010000027">
    <property type="protein sequence ID" value="KAK7453243.1"/>
    <property type="molecule type" value="Genomic_DNA"/>
</dbReference>
<reference evidence="3 4" key="1">
    <citation type="submission" date="2024-01" db="EMBL/GenBank/DDBJ databases">
        <title>A draft genome for the cacao thread blight pathogen Marasmiellus scandens.</title>
        <authorList>
            <person name="Baruah I.K."/>
            <person name="Leung J."/>
            <person name="Bukari Y."/>
            <person name="Amoako-Attah I."/>
            <person name="Meinhardt L.W."/>
            <person name="Bailey B.A."/>
            <person name="Cohen S.P."/>
        </authorList>
    </citation>
    <scope>NUCLEOTIDE SEQUENCE [LARGE SCALE GENOMIC DNA]</scope>
    <source>
        <strain evidence="3 4">GH-19</strain>
    </source>
</reference>
<dbReference type="PANTHER" id="PTHR39460:SF1">
    <property type="entry name" value="C6 TRANSCRIPTION FACTOR"/>
    <property type="match status" value="1"/>
</dbReference>